<dbReference type="RefSeq" id="WP_073071665.1">
    <property type="nucleotide sequence ID" value="NZ_FQXN01000001.1"/>
</dbReference>
<proteinExistence type="predicted"/>
<dbReference type="PANTHER" id="PTHR43394:SF1">
    <property type="entry name" value="ATP-BINDING CASSETTE SUB-FAMILY B MEMBER 10, MITOCHONDRIAL"/>
    <property type="match status" value="1"/>
</dbReference>
<reference evidence="5" key="1">
    <citation type="submission" date="2016-11" db="EMBL/GenBank/DDBJ databases">
        <authorList>
            <person name="Varghese N."/>
            <person name="Submissions S."/>
        </authorList>
    </citation>
    <scope>NUCLEOTIDE SEQUENCE [LARGE SCALE GENOMIC DNA]</scope>
    <source>
        <strain evidence="5">DSM 15807</strain>
    </source>
</reference>
<organism evidence="4 5">
    <name type="scientific">Thermosipho atlanticus DSM 15807</name>
    <dbReference type="NCBI Taxonomy" id="1123380"/>
    <lineage>
        <taxon>Bacteria</taxon>
        <taxon>Thermotogati</taxon>
        <taxon>Thermotogota</taxon>
        <taxon>Thermotogae</taxon>
        <taxon>Thermotogales</taxon>
        <taxon>Fervidobacteriaceae</taxon>
        <taxon>Thermosipho</taxon>
    </lineage>
</organism>
<dbReference type="InterPro" id="IPR027417">
    <property type="entry name" value="P-loop_NTPase"/>
</dbReference>
<evidence type="ECO:0000259" key="3">
    <source>
        <dbReference type="PROSITE" id="PS50893"/>
    </source>
</evidence>
<dbReference type="GO" id="GO:0005524">
    <property type="term" value="F:ATP binding"/>
    <property type="evidence" value="ECO:0007669"/>
    <property type="project" value="UniProtKB-KW"/>
</dbReference>
<name>A0A1M5RBV3_9BACT</name>
<dbReference type="InterPro" id="IPR003593">
    <property type="entry name" value="AAA+_ATPase"/>
</dbReference>
<dbReference type="AlphaFoldDB" id="A0A1M5RBV3"/>
<evidence type="ECO:0000313" key="5">
    <source>
        <dbReference type="Proteomes" id="UP000242592"/>
    </source>
</evidence>
<dbReference type="SUPFAM" id="SSF52540">
    <property type="entry name" value="P-loop containing nucleoside triphosphate hydrolases"/>
    <property type="match status" value="1"/>
</dbReference>
<dbReference type="PROSITE" id="PS50893">
    <property type="entry name" value="ABC_TRANSPORTER_2"/>
    <property type="match status" value="1"/>
</dbReference>
<dbReference type="OrthoDB" id="44477at2"/>
<dbReference type="EMBL" id="FQXN01000001">
    <property type="protein sequence ID" value="SHH23590.1"/>
    <property type="molecule type" value="Genomic_DNA"/>
</dbReference>
<feature type="domain" description="ABC transporter" evidence="3">
    <location>
        <begin position="5"/>
        <end position="234"/>
    </location>
</feature>
<protein>
    <submittedName>
        <fullName evidence="4">ABC transporter</fullName>
    </submittedName>
</protein>
<evidence type="ECO:0000313" key="4">
    <source>
        <dbReference type="EMBL" id="SHH23590.1"/>
    </source>
</evidence>
<dbReference type="PANTHER" id="PTHR43394">
    <property type="entry name" value="ATP-DEPENDENT PERMEASE MDL1, MITOCHONDRIAL"/>
    <property type="match status" value="1"/>
</dbReference>
<evidence type="ECO:0000256" key="1">
    <source>
        <dbReference type="ARBA" id="ARBA00022741"/>
    </source>
</evidence>
<keyword evidence="1" id="KW-0547">Nucleotide-binding</keyword>
<sequence>MFEKLEFIDVSFEYEGRKILDNFNLEITRGEKVAIVGSSGEGKTTFIKLVLKYISPHKGKILVNGKPLSEFEEWYKILGVLSQRAHIFNRTLRDNLLIANPNATEKEMYRALELAGLKKFMQNRDLDTVLGSDGGNISGGERTRIALARLLLREPEIVILDEPLEGVDKLVEKEVINNIRDFVKDKTLILISHRFSILSLTDEFAVLENGKIVERGKYHEHSQDSLLKRFFKAEQELTEKFRKGDSI</sequence>
<dbReference type="InterPro" id="IPR003439">
    <property type="entry name" value="ABC_transporter-like_ATP-bd"/>
</dbReference>
<dbReference type="InterPro" id="IPR017871">
    <property type="entry name" value="ABC_transporter-like_CS"/>
</dbReference>
<keyword evidence="5" id="KW-1185">Reference proteome</keyword>
<dbReference type="STRING" id="1123380.SAMN02745199_0443"/>
<accession>A0A1M5RBV3</accession>
<keyword evidence="2" id="KW-0067">ATP-binding</keyword>
<dbReference type="Proteomes" id="UP000242592">
    <property type="component" value="Unassembled WGS sequence"/>
</dbReference>
<dbReference type="PROSITE" id="PS00211">
    <property type="entry name" value="ABC_TRANSPORTER_1"/>
    <property type="match status" value="1"/>
</dbReference>
<dbReference type="GO" id="GO:0015421">
    <property type="term" value="F:ABC-type oligopeptide transporter activity"/>
    <property type="evidence" value="ECO:0007669"/>
    <property type="project" value="TreeGrafter"/>
</dbReference>
<gene>
    <name evidence="4" type="ORF">SAMN02745199_0443</name>
</gene>
<evidence type="ECO:0000256" key="2">
    <source>
        <dbReference type="ARBA" id="ARBA00022840"/>
    </source>
</evidence>
<dbReference type="Pfam" id="PF00005">
    <property type="entry name" value="ABC_tran"/>
    <property type="match status" value="1"/>
</dbReference>
<dbReference type="InterPro" id="IPR039421">
    <property type="entry name" value="Type_1_exporter"/>
</dbReference>
<dbReference type="SMART" id="SM00382">
    <property type="entry name" value="AAA"/>
    <property type="match status" value="1"/>
</dbReference>
<dbReference type="GO" id="GO:0016887">
    <property type="term" value="F:ATP hydrolysis activity"/>
    <property type="evidence" value="ECO:0007669"/>
    <property type="project" value="InterPro"/>
</dbReference>
<dbReference type="Gene3D" id="3.40.50.300">
    <property type="entry name" value="P-loop containing nucleotide triphosphate hydrolases"/>
    <property type="match status" value="1"/>
</dbReference>